<reference evidence="10 11" key="1">
    <citation type="submission" date="2025-04" db="UniProtKB">
        <authorList>
            <consortium name="RefSeq"/>
        </authorList>
    </citation>
    <scope>IDENTIFICATION</scope>
</reference>
<dbReference type="RefSeq" id="XP_039138336.1">
    <property type="nucleotide sequence ID" value="XM_039282402.1"/>
</dbReference>
<evidence type="ECO:0000256" key="5">
    <source>
        <dbReference type="ARBA" id="ARBA00023002"/>
    </source>
</evidence>
<dbReference type="GO" id="GO:0005737">
    <property type="term" value="C:cytoplasm"/>
    <property type="evidence" value="ECO:0007669"/>
    <property type="project" value="TreeGrafter"/>
</dbReference>
<dbReference type="FunFam" id="3.30.465.10:FF:000012">
    <property type="entry name" value="delta(24)-sterol reductase isoform X1"/>
    <property type="match status" value="1"/>
</dbReference>
<dbReference type="PANTHER" id="PTHR10801">
    <property type="entry name" value="24-DEHYDROCHOLESTEROL REDUCTASE"/>
    <property type="match status" value="1"/>
</dbReference>
<organism evidence="9 12">
    <name type="scientific">Dioscorea cayennensis subsp. rotundata</name>
    <name type="common">White Guinea yam</name>
    <name type="synonym">Dioscorea rotundata</name>
    <dbReference type="NCBI Taxonomy" id="55577"/>
    <lineage>
        <taxon>Eukaryota</taxon>
        <taxon>Viridiplantae</taxon>
        <taxon>Streptophyta</taxon>
        <taxon>Embryophyta</taxon>
        <taxon>Tracheophyta</taxon>
        <taxon>Spermatophyta</taxon>
        <taxon>Magnoliopsida</taxon>
        <taxon>Liliopsida</taxon>
        <taxon>Dioscoreales</taxon>
        <taxon>Dioscoreaceae</taxon>
        <taxon>Dioscorea</taxon>
    </lineage>
</organism>
<dbReference type="InterPro" id="IPR016166">
    <property type="entry name" value="FAD-bd_PCMH"/>
</dbReference>
<dbReference type="PANTHER" id="PTHR10801:SF0">
    <property type="entry name" value="DELTA(24)-STEROL REDUCTASE"/>
    <property type="match status" value="1"/>
</dbReference>
<keyword evidence="6 7" id="KW-0472">Membrane</keyword>
<evidence type="ECO:0000256" key="7">
    <source>
        <dbReference type="SAM" id="Phobius"/>
    </source>
</evidence>
<dbReference type="PROSITE" id="PS51387">
    <property type="entry name" value="FAD_PCMH"/>
    <property type="match status" value="1"/>
</dbReference>
<evidence type="ECO:0000256" key="6">
    <source>
        <dbReference type="ARBA" id="ARBA00023136"/>
    </source>
</evidence>
<proteinExistence type="predicted"/>
<dbReference type="GO" id="GO:0050614">
    <property type="term" value="F:Delta24-sterol reductase activity"/>
    <property type="evidence" value="ECO:0007669"/>
    <property type="project" value="UniProtKB-EC"/>
</dbReference>
<dbReference type="Proteomes" id="UP001515500">
    <property type="component" value="Chromosome 14"/>
</dbReference>
<dbReference type="Gene3D" id="3.30.465.10">
    <property type="match status" value="1"/>
</dbReference>
<dbReference type="GeneID" id="120275720"/>
<dbReference type="InterPro" id="IPR040165">
    <property type="entry name" value="Diminuto-like"/>
</dbReference>
<dbReference type="Pfam" id="PF01565">
    <property type="entry name" value="FAD_binding_4"/>
    <property type="match status" value="1"/>
</dbReference>
<keyword evidence="4 7" id="KW-1133">Transmembrane helix</keyword>
<evidence type="ECO:0000313" key="10">
    <source>
        <dbReference type="RefSeq" id="XP_039138336.1"/>
    </source>
</evidence>
<sequence length="560" mass="65122">MGDLKVKPRPKRQKIWVDYLVEFRWIIIVFVVLPISAFLYFITYINEQRAESKPHKERRKEHEENVRKVVKRLKQRNPKKDGLVCTARKPYIVVGMRNVDYKRARHFEVDLSAFGNILEIDEEKMIARVEPLVTMGQLSRVTVPMNLALAVVSELDDLTIGGLVNGYGIEGSSHIYGLFADTLVSLEVVLADGSVVKATKDNEYSDLFYAIPWSQGTLGLLVSAEIKLIRIKEYMKLTYKPARGNLSELAQAYADSFAPRDGDPAKVPDFVESLIYTPTEGVFMTGMYASKQEAARKGNVINNIGWWFKPWFYQHAETALKRGEFVEYIPTREYYHRHTRCLFWEMKLILPFGDQWWFRWLMGWSLPPKISLLKITQGEAIRNYYHDMHVIQDMLLPLHRVADALEFLHEEMEVYPIWLCPHRLFKLPMKTMVYPEPGFENNLRQGDTNFAQMFTDIGVYYAPGPVLRGEVFDGAEAVHRLEEWLIRNHGFQPQYSVSELSEKNFWRMFDAELYEKCRVKYGAVGTFMDVYYKCKKGKKTEKEVLEAEAAIAEKAFAETY</sequence>
<evidence type="ECO:0000313" key="9">
    <source>
        <dbReference type="Proteomes" id="UP001515500"/>
    </source>
</evidence>
<evidence type="ECO:0000313" key="15">
    <source>
        <dbReference type="RefSeq" id="XP_039138341.1"/>
    </source>
</evidence>
<evidence type="ECO:0000256" key="1">
    <source>
        <dbReference type="ARBA" id="ARBA00004167"/>
    </source>
</evidence>
<evidence type="ECO:0000259" key="8">
    <source>
        <dbReference type="PROSITE" id="PS51387"/>
    </source>
</evidence>
<evidence type="ECO:0000313" key="14">
    <source>
        <dbReference type="RefSeq" id="XP_039138340.1"/>
    </source>
</evidence>
<comment type="subcellular location">
    <subcellularLocation>
        <location evidence="1">Membrane</location>
        <topology evidence="1">Single-pass membrane protein</topology>
    </subcellularLocation>
</comment>
<evidence type="ECO:0000256" key="2">
    <source>
        <dbReference type="ARBA" id="ARBA00012405"/>
    </source>
</evidence>
<gene>
    <name evidence="10 11 12 13 14 15" type="primary">LOC120275720</name>
</gene>
<evidence type="ECO:0000256" key="4">
    <source>
        <dbReference type="ARBA" id="ARBA00022989"/>
    </source>
</evidence>
<dbReference type="InterPro" id="IPR036318">
    <property type="entry name" value="FAD-bd_PCMH-like_sf"/>
</dbReference>
<dbReference type="GO" id="GO:0016020">
    <property type="term" value="C:membrane"/>
    <property type="evidence" value="ECO:0007669"/>
    <property type="project" value="UniProtKB-SubCell"/>
</dbReference>
<dbReference type="RefSeq" id="XP_039138341.1">
    <property type="nucleotide sequence ID" value="XM_039282407.1"/>
</dbReference>
<evidence type="ECO:0000313" key="12">
    <source>
        <dbReference type="RefSeq" id="XP_039138338.1"/>
    </source>
</evidence>
<dbReference type="InterPro" id="IPR006094">
    <property type="entry name" value="Oxid_FAD_bind_N"/>
</dbReference>
<dbReference type="InterPro" id="IPR016169">
    <property type="entry name" value="FAD-bd_PCMH_sub2"/>
</dbReference>
<dbReference type="RefSeq" id="XP_039138337.1">
    <property type="nucleotide sequence ID" value="XM_039282403.1"/>
</dbReference>
<dbReference type="GO" id="GO:0008202">
    <property type="term" value="P:steroid metabolic process"/>
    <property type="evidence" value="ECO:0007669"/>
    <property type="project" value="TreeGrafter"/>
</dbReference>
<dbReference type="RefSeq" id="XP_039138338.1">
    <property type="nucleotide sequence ID" value="XM_039282404.1"/>
</dbReference>
<evidence type="ECO:0000313" key="11">
    <source>
        <dbReference type="RefSeq" id="XP_039138337.1"/>
    </source>
</evidence>
<dbReference type="RefSeq" id="XP_039138340.1">
    <property type="nucleotide sequence ID" value="XM_039282406.1"/>
</dbReference>
<dbReference type="GO" id="GO:0071949">
    <property type="term" value="F:FAD binding"/>
    <property type="evidence" value="ECO:0007669"/>
    <property type="project" value="InterPro"/>
</dbReference>
<protein>
    <recommendedName>
        <fullName evidence="2">Delta(24)-sterol reductase</fullName>
        <ecNumber evidence="2">1.3.1.72</ecNumber>
    </recommendedName>
</protein>
<keyword evidence="9" id="KW-1185">Reference proteome</keyword>
<dbReference type="RefSeq" id="XP_039138339.1">
    <property type="nucleotide sequence ID" value="XM_039282405.1"/>
</dbReference>
<name>A0AB40CEJ5_DIOCR</name>
<feature type="domain" description="FAD-binding PCMH-type" evidence="8">
    <location>
        <begin position="50"/>
        <end position="231"/>
    </location>
</feature>
<keyword evidence="5" id="KW-0560">Oxidoreductase</keyword>
<keyword evidence="3 7" id="KW-0812">Transmembrane</keyword>
<feature type="transmembrane region" description="Helical" evidence="7">
    <location>
        <begin position="21"/>
        <end position="42"/>
    </location>
</feature>
<evidence type="ECO:0000256" key="3">
    <source>
        <dbReference type="ARBA" id="ARBA00022692"/>
    </source>
</evidence>
<evidence type="ECO:0000313" key="13">
    <source>
        <dbReference type="RefSeq" id="XP_039138339.1"/>
    </source>
</evidence>
<dbReference type="EC" id="1.3.1.72" evidence="2"/>
<accession>A0AB40CEJ5</accession>
<dbReference type="AlphaFoldDB" id="A0AB40CEJ5"/>
<dbReference type="SUPFAM" id="SSF56176">
    <property type="entry name" value="FAD-binding/transporter-associated domain-like"/>
    <property type="match status" value="1"/>
</dbReference>